<reference evidence="2 3" key="1">
    <citation type="submission" date="2015-10" db="EMBL/GenBank/DDBJ databases">
        <title>Full genome of DAOMC 229536 Phialocephala scopiformis, a fungal endophyte of spruce producing the potent anti-insectan compound rugulosin.</title>
        <authorList>
            <consortium name="DOE Joint Genome Institute"/>
            <person name="Walker A.K."/>
            <person name="Frasz S.L."/>
            <person name="Seifert K.A."/>
            <person name="Miller J.D."/>
            <person name="Mondo S.J."/>
            <person name="Labutti K."/>
            <person name="Lipzen A."/>
            <person name="Dockter R."/>
            <person name="Kennedy M."/>
            <person name="Grigoriev I.V."/>
            <person name="Spatafora J.W."/>
        </authorList>
    </citation>
    <scope>NUCLEOTIDE SEQUENCE [LARGE SCALE GENOMIC DNA]</scope>
    <source>
        <strain evidence="2 3">CBS 120377</strain>
    </source>
</reference>
<name>A0A194XGI0_MOLSC</name>
<feature type="region of interest" description="Disordered" evidence="1">
    <location>
        <begin position="1"/>
        <end position="36"/>
    </location>
</feature>
<feature type="region of interest" description="Disordered" evidence="1">
    <location>
        <begin position="65"/>
        <end position="114"/>
    </location>
</feature>
<proteinExistence type="predicted"/>
<organism evidence="2 3">
    <name type="scientific">Mollisia scopiformis</name>
    <name type="common">Conifer needle endophyte fungus</name>
    <name type="synonym">Phialocephala scopiformis</name>
    <dbReference type="NCBI Taxonomy" id="149040"/>
    <lineage>
        <taxon>Eukaryota</taxon>
        <taxon>Fungi</taxon>
        <taxon>Dikarya</taxon>
        <taxon>Ascomycota</taxon>
        <taxon>Pezizomycotina</taxon>
        <taxon>Leotiomycetes</taxon>
        <taxon>Helotiales</taxon>
        <taxon>Mollisiaceae</taxon>
        <taxon>Mollisia</taxon>
    </lineage>
</organism>
<protein>
    <submittedName>
        <fullName evidence="2">Uncharacterized protein</fullName>
    </submittedName>
</protein>
<evidence type="ECO:0000313" key="3">
    <source>
        <dbReference type="Proteomes" id="UP000070700"/>
    </source>
</evidence>
<dbReference type="RefSeq" id="XP_018073601.1">
    <property type="nucleotide sequence ID" value="XM_018207855.1"/>
</dbReference>
<dbReference type="AlphaFoldDB" id="A0A194XGI0"/>
<dbReference type="OrthoDB" id="3562279at2759"/>
<dbReference type="InParanoid" id="A0A194XGI0"/>
<evidence type="ECO:0000313" key="2">
    <source>
        <dbReference type="EMBL" id="KUJ19246.1"/>
    </source>
</evidence>
<dbReference type="Proteomes" id="UP000070700">
    <property type="component" value="Unassembled WGS sequence"/>
</dbReference>
<feature type="compositionally biased region" description="Low complexity" evidence="1">
    <location>
        <begin position="15"/>
        <end position="36"/>
    </location>
</feature>
<keyword evidence="3" id="KW-1185">Reference proteome</keyword>
<evidence type="ECO:0000256" key="1">
    <source>
        <dbReference type="SAM" id="MobiDB-lite"/>
    </source>
</evidence>
<sequence>MLFEDYDDEKFYSVPSPSYTPSHSKHSSYSSTNTSTLSLALSSYPEKYDESDPPPYTYVFYNTIDDKPLPPLPTSGKRERKVRFVAEKPLPPLPQGSDAEAQLRRRPKKQGSGEGEYAWWAKRWSMSDEEYEKVAREKEIGHGSGFAGKFKEEF</sequence>
<accession>A0A194XGI0</accession>
<dbReference type="KEGG" id="psco:LY89DRAFT_486552"/>
<dbReference type="EMBL" id="KQ947411">
    <property type="protein sequence ID" value="KUJ19246.1"/>
    <property type="molecule type" value="Genomic_DNA"/>
</dbReference>
<dbReference type="GeneID" id="28817581"/>
<gene>
    <name evidence="2" type="ORF">LY89DRAFT_486552</name>
</gene>